<feature type="domain" description="Aldehyde dehydrogenase" evidence="2">
    <location>
        <begin position="220"/>
        <end position="350"/>
    </location>
</feature>
<dbReference type="InterPro" id="IPR016162">
    <property type="entry name" value="Ald_DH_N"/>
</dbReference>
<dbReference type="Gene3D" id="3.40.605.10">
    <property type="entry name" value="Aldehyde Dehydrogenase, Chain A, domain 1"/>
    <property type="match status" value="1"/>
</dbReference>
<evidence type="ECO:0000313" key="4">
    <source>
        <dbReference type="Proteomes" id="UP000244523"/>
    </source>
</evidence>
<evidence type="ECO:0000256" key="1">
    <source>
        <dbReference type="ARBA" id="ARBA00023002"/>
    </source>
</evidence>
<dbReference type="InterPro" id="IPR016161">
    <property type="entry name" value="Ald_DH/histidinol_DH"/>
</dbReference>
<evidence type="ECO:0000259" key="2">
    <source>
        <dbReference type="Pfam" id="PF00171"/>
    </source>
</evidence>
<accession>A0A2T6K6K7</accession>
<organism evidence="3 4">
    <name type="scientific">Yoonia sediminilitoris</name>
    <dbReference type="NCBI Taxonomy" id="1286148"/>
    <lineage>
        <taxon>Bacteria</taxon>
        <taxon>Pseudomonadati</taxon>
        <taxon>Pseudomonadota</taxon>
        <taxon>Alphaproteobacteria</taxon>
        <taxon>Rhodobacterales</taxon>
        <taxon>Paracoccaceae</taxon>
        <taxon>Yoonia</taxon>
    </lineage>
</organism>
<dbReference type="EMBL" id="QBUD01000020">
    <property type="protein sequence ID" value="PUB10273.1"/>
    <property type="molecule type" value="Genomic_DNA"/>
</dbReference>
<dbReference type="AlphaFoldDB" id="A0A2T6K6K7"/>
<dbReference type="Proteomes" id="UP000244523">
    <property type="component" value="Unassembled WGS sequence"/>
</dbReference>
<reference evidence="3 4" key="1">
    <citation type="submission" date="2018-04" db="EMBL/GenBank/DDBJ databases">
        <title>Genomic Encyclopedia of Archaeal and Bacterial Type Strains, Phase II (KMG-II): from individual species to whole genera.</title>
        <authorList>
            <person name="Goeker M."/>
        </authorList>
    </citation>
    <scope>NUCLEOTIDE SEQUENCE [LARGE SCALE GENOMIC DNA]</scope>
    <source>
        <strain evidence="3 4">DSM 29955</strain>
    </source>
</reference>
<sequence>MNMANNNKAFEAEAYEADLIALEAAKDKWAQSSVETRIEILSLIKDGLMEVAEDWVTAAAKAKQIPDGSALKGEEWISGPFPVMAACNGLMTTLSHMKDKSFAKHLPTRQLPNGNTAVKVTPHSIWDHLLISGVKCEVWLQSGVNKGNLDRHVASAYDQPEAQRKGKVALILGAGNIAAITPLDAFQKLFLENQVCVIKMNPVNDYLTPFLKQALKPLIEVDALRIVNGGGPAGAYLCDHALVEEIHITGAGATHDAIVWGSGKEGEKNKKAGKPKNPRKITSELGAVCPTIVVPGFWSKADLRFQAENIATQKMHNHGYNCVACQALILPEGWKHTDALMKGLSDVMAKCARGPYYPGAQGRMDRFAESAGKTRKVQRKNGPAVEIAEIMNGDADWFTQTEVFGPAMATKTLPASDAESYLRAAIAYANDELYGTLGANIVIHPRTIKEIGKARFEEILSDLKYGTIAINGWTGIGFLITACPWGGFPNATLENVGSGIGTVHNTFMLEKVERTVVKAPWRPFPRGVLSGQLTLLPRPPWFISNKQQHHVGKLLTQFQYKPSVLKLPRIFAHALLG</sequence>
<gene>
    <name evidence="3" type="ORF">C8N45_12035</name>
</gene>
<protein>
    <submittedName>
        <fullName evidence="3">Aldehyde dehydrogenase (NAD(P)+)</fullName>
    </submittedName>
</protein>
<dbReference type="Pfam" id="PF00171">
    <property type="entry name" value="Aldedh"/>
    <property type="match status" value="1"/>
</dbReference>
<dbReference type="Gene3D" id="3.40.309.10">
    <property type="entry name" value="Aldehyde Dehydrogenase, Chain A, domain 2"/>
    <property type="match status" value="1"/>
</dbReference>
<comment type="caution">
    <text evidence="3">The sequence shown here is derived from an EMBL/GenBank/DDBJ whole genome shotgun (WGS) entry which is preliminary data.</text>
</comment>
<keyword evidence="1" id="KW-0560">Oxidoreductase</keyword>
<dbReference type="SUPFAM" id="SSF53720">
    <property type="entry name" value="ALDH-like"/>
    <property type="match status" value="1"/>
</dbReference>
<proteinExistence type="predicted"/>
<keyword evidence="4" id="KW-1185">Reference proteome</keyword>
<name>A0A2T6K6K7_9RHOB</name>
<evidence type="ECO:0000313" key="3">
    <source>
        <dbReference type="EMBL" id="PUB10273.1"/>
    </source>
</evidence>
<dbReference type="InterPro" id="IPR015590">
    <property type="entry name" value="Aldehyde_DH_dom"/>
</dbReference>
<dbReference type="GO" id="GO:0016620">
    <property type="term" value="F:oxidoreductase activity, acting on the aldehyde or oxo group of donors, NAD or NADP as acceptor"/>
    <property type="evidence" value="ECO:0007669"/>
    <property type="project" value="InterPro"/>
</dbReference>
<dbReference type="InterPro" id="IPR016163">
    <property type="entry name" value="Ald_DH_C"/>
</dbReference>
<dbReference type="RefSeq" id="WP_245882795.1">
    <property type="nucleotide sequence ID" value="NZ_QBUD01000020.1"/>
</dbReference>